<protein>
    <recommendedName>
        <fullName evidence="4">Peptidase inhibitor family I36</fullName>
    </recommendedName>
</protein>
<keyword evidence="1" id="KW-0732">Signal</keyword>
<accession>A0ABQ2VAS1</accession>
<evidence type="ECO:0000313" key="3">
    <source>
        <dbReference type="Proteomes" id="UP000649573"/>
    </source>
</evidence>
<organism evidence="2 3">
    <name type="scientific">Lentzea flava</name>
    <dbReference type="NCBI Taxonomy" id="103732"/>
    <lineage>
        <taxon>Bacteria</taxon>
        <taxon>Bacillati</taxon>
        <taxon>Actinomycetota</taxon>
        <taxon>Actinomycetes</taxon>
        <taxon>Pseudonocardiales</taxon>
        <taxon>Pseudonocardiaceae</taxon>
        <taxon>Lentzea</taxon>
    </lineage>
</organism>
<proteinExistence type="predicted"/>
<dbReference type="EMBL" id="BMRE01000061">
    <property type="protein sequence ID" value="GGU76713.1"/>
    <property type="molecule type" value="Genomic_DNA"/>
</dbReference>
<feature type="chain" id="PRO_5047046897" description="Peptidase inhibitor family I36" evidence="1">
    <location>
        <begin position="32"/>
        <end position="123"/>
    </location>
</feature>
<gene>
    <name evidence="2" type="ORF">GCM10010178_79880</name>
</gene>
<reference evidence="3" key="1">
    <citation type="journal article" date="2019" name="Int. J. Syst. Evol. Microbiol.">
        <title>The Global Catalogue of Microorganisms (GCM) 10K type strain sequencing project: providing services to taxonomists for standard genome sequencing and annotation.</title>
        <authorList>
            <consortium name="The Broad Institute Genomics Platform"/>
            <consortium name="The Broad Institute Genome Sequencing Center for Infectious Disease"/>
            <person name="Wu L."/>
            <person name="Ma J."/>
        </authorList>
    </citation>
    <scope>NUCLEOTIDE SEQUENCE [LARGE SCALE GENOMIC DNA]</scope>
    <source>
        <strain evidence="3">JCM 3296</strain>
    </source>
</reference>
<evidence type="ECO:0000313" key="2">
    <source>
        <dbReference type="EMBL" id="GGU76713.1"/>
    </source>
</evidence>
<evidence type="ECO:0000256" key="1">
    <source>
        <dbReference type="SAM" id="SignalP"/>
    </source>
</evidence>
<keyword evidence="3" id="KW-1185">Reference proteome</keyword>
<feature type="signal peptide" evidence="1">
    <location>
        <begin position="1"/>
        <end position="31"/>
    </location>
</feature>
<dbReference type="RefSeq" id="WP_189258983.1">
    <property type="nucleotide sequence ID" value="NZ_BMRE01000061.1"/>
</dbReference>
<comment type="caution">
    <text evidence="2">The sequence shown here is derived from an EMBL/GenBank/DDBJ whole genome shotgun (WGS) entry which is preliminary data.</text>
</comment>
<dbReference type="Proteomes" id="UP000649573">
    <property type="component" value="Unassembled WGS sequence"/>
</dbReference>
<name>A0ABQ2VAS1_9PSEU</name>
<evidence type="ECO:0008006" key="4">
    <source>
        <dbReference type="Google" id="ProtNLM"/>
    </source>
</evidence>
<sequence length="123" mass="12679">MKHSANVVKRASVAVAVAAAAALIGAAPASAASAGMIDVCSYGNYATQVEFPNRGGFSTWIVSPGSCQSTWIGYGRVNEPINIYGFFPHKVWLRGATFCGAIGGFVGTYGSSSANWVAVPARC</sequence>